<protein>
    <submittedName>
        <fullName evidence="1">Uncharacterized protein</fullName>
    </submittedName>
</protein>
<accession>A0A6H5HHQ5</accession>
<name>A0A6H5HHQ5_9HEMI</name>
<sequence length="95" mass="11180">MGVFFAHNSDSDRLAKIEKLSQLDSLNQTEREAILRIIHDFNDLYLLPGDKLSTIPGITHRIRTQTEEPIYVRPYRIPHVYKDEVEKQLIEMEKT</sequence>
<keyword evidence="2" id="KW-1185">Reference proteome</keyword>
<dbReference type="AlphaFoldDB" id="A0A6H5HHQ5"/>
<feature type="non-terminal residue" evidence="1">
    <location>
        <position position="95"/>
    </location>
</feature>
<reference evidence="1 2" key="1">
    <citation type="submission" date="2020-02" db="EMBL/GenBank/DDBJ databases">
        <authorList>
            <person name="Ferguson B K."/>
        </authorList>
    </citation>
    <scope>NUCLEOTIDE SEQUENCE [LARGE SCALE GENOMIC DNA]</scope>
</reference>
<evidence type="ECO:0000313" key="2">
    <source>
        <dbReference type="Proteomes" id="UP000479000"/>
    </source>
</evidence>
<dbReference type="OrthoDB" id="420169at2759"/>
<organism evidence="1 2">
    <name type="scientific">Nesidiocoris tenuis</name>
    <dbReference type="NCBI Taxonomy" id="355587"/>
    <lineage>
        <taxon>Eukaryota</taxon>
        <taxon>Metazoa</taxon>
        <taxon>Ecdysozoa</taxon>
        <taxon>Arthropoda</taxon>
        <taxon>Hexapoda</taxon>
        <taxon>Insecta</taxon>
        <taxon>Pterygota</taxon>
        <taxon>Neoptera</taxon>
        <taxon>Paraneoptera</taxon>
        <taxon>Hemiptera</taxon>
        <taxon>Heteroptera</taxon>
        <taxon>Panheteroptera</taxon>
        <taxon>Cimicomorpha</taxon>
        <taxon>Miridae</taxon>
        <taxon>Dicyphina</taxon>
        <taxon>Nesidiocoris</taxon>
    </lineage>
</organism>
<gene>
    <name evidence="1" type="ORF">NTEN_LOCUS20939</name>
</gene>
<dbReference type="EMBL" id="CADCXU010030606">
    <property type="protein sequence ID" value="CAB0016812.1"/>
    <property type="molecule type" value="Genomic_DNA"/>
</dbReference>
<evidence type="ECO:0000313" key="1">
    <source>
        <dbReference type="EMBL" id="CAB0016812.1"/>
    </source>
</evidence>
<dbReference type="Proteomes" id="UP000479000">
    <property type="component" value="Unassembled WGS sequence"/>
</dbReference>
<proteinExistence type="predicted"/>